<keyword evidence="7" id="KW-0812">Transmembrane</keyword>
<dbReference type="Gene3D" id="3.10.20.320">
    <property type="entry name" value="Putative peptidoglycan bound protein (lpxtg motif)"/>
    <property type="match status" value="1"/>
</dbReference>
<dbReference type="Gene3D" id="2.60.40.4300">
    <property type="match status" value="2"/>
</dbReference>
<dbReference type="PANTHER" id="PTHR24216">
    <property type="entry name" value="PAXILLIN-RELATED"/>
    <property type="match status" value="1"/>
</dbReference>
<dbReference type="Pfam" id="PF06458">
    <property type="entry name" value="MucBP"/>
    <property type="match status" value="2"/>
</dbReference>
<dbReference type="PATRIC" id="fig|1423763.3.peg.311"/>
<feature type="region of interest" description="Disordered" evidence="6">
    <location>
        <begin position="827"/>
        <end position="1000"/>
    </location>
</feature>
<keyword evidence="10" id="KW-1185">Reference proteome</keyword>
<evidence type="ECO:0000256" key="2">
    <source>
        <dbReference type="ARBA" id="ARBA00022525"/>
    </source>
</evidence>
<dbReference type="EMBL" id="AZFM01000013">
    <property type="protein sequence ID" value="KRL90205.1"/>
    <property type="molecule type" value="Genomic_DNA"/>
</dbReference>
<dbReference type="OrthoDB" id="2330051at2"/>
<protein>
    <submittedName>
        <fullName evidence="9">Adhension protein</fullName>
    </submittedName>
</protein>
<dbReference type="PANTHER" id="PTHR24216:SF65">
    <property type="entry name" value="PAXILLIN-LIKE PROTEIN 1"/>
    <property type="match status" value="1"/>
</dbReference>
<comment type="caution">
    <text evidence="9">The sequence shown here is derived from an EMBL/GenBank/DDBJ whole genome shotgun (WGS) entry which is preliminary data.</text>
</comment>
<feature type="compositionally biased region" description="Polar residues" evidence="6">
    <location>
        <begin position="93"/>
        <end position="108"/>
    </location>
</feature>
<evidence type="ECO:0000256" key="5">
    <source>
        <dbReference type="ARBA" id="ARBA00023088"/>
    </source>
</evidence>
<keyword evidence="1" id="KW-0134">Cell wall</keyword>
<evidence type="ECO:0000256" key="1">
    <source>
        <dbReference type="ARBA" id="ARBA00022512"/>
    </source>
</evidence>
<reference evidence="9 10" key="1">
    <citation type="journal article" date="2015" name="Genome Announc.">
        <title>Expanding the biotechnology potential of lactobacilli through comparative genomics of 213 strains and associated genera.</title>
        <authorList>
            <person name="Sun Z."/>
            <person name="Harris H.M."/>
            <person name="McCann A."/>
            <person name="Guo C."/>
            <person name="Argimon S."/>
            <person name="Zhang W."/>
            <person name="Yang X."/>
            <person name="Jeffery I.B."/>
            <person name="Cooney J.C."/>
            <person name="Kagawa T.F."/>
            <person name="Liu W."/>
            <person name="Song Y."/>
            <person name="Salvetti E."/>
            <person name="Wrobel A."/>
            <person name="Rasinkangas P."/>
            <person name="Parkhill J."/>
            <person name="Rea M.C."/>
            <person name="O'Sullivan O."/>
            <person name="Ritari J."/>
            <person name="Douillard F.P."/>
            <person name="Paul Ross R."/>
            <person name="Yang R."/>
            <person name="Briner A.E."/>
            <person name="Felis G.E."/>
            <person name="de Vos W.M."/>
            <person name="Barrangou R."/>
            <person name="Klaenhammer T.R."/>
            <person name="Caufield P.W."/>
            <person name="Cui Y."/>
            <person name="Zhang H."/>
            <person name="O'Toole P.W."/>
        </authorList>
    </citation>
    <scope>NUCLEOTIDE SEQUENCE [LARGE SCALE GENOMIC DNA]</scope>
    <source>
        <strain evidence="9 10">DSM 16043</strain>
    </source>
</reference>
<dbReference type="Pfam" id="PF17966">
    <property type="entry name" value="Muc_B2"/>
    <property type="match status" value="2"/>
</dbReference>
<keyword evidence="3" id="KW-0732">Signal</keyword>
<dbReference type="AlphaFoldDB" id="A0A0R1UA48"/>
<evidence type="ECO:0000256" key="7">
    <source>
        <dbReference type="SAM" id="Phobius"/>
    </source>
</evidence>
<dbReference type="Proteomes" id="UP000051036">
    <property type="component" value="Unassembled WGS sequence"/>
</dbReference>
<dbReference type="NCBIfam" id="TIGR01168">
    <property type="entry name" value="YSIRK_signal"/>
    <property type="match status" value="1"/>
</dbReference>
<feature type="region of interest" description="Disordered" evidence="6">
    <location>
        <begin position="42"/>
        <end position="195"/>
    </location>
</feature>
<sequence length="1032" mass="112262">MEKKKKIEKMERKDHFSIRKLTIGATSVLLGGLSLGLPNTLAKADTNTNSNNNSGDQNVDVLSDPTQETPTSKANKEAAEIDQRAAAAAARVNSATSDVENQASVVSENDTKENNVETQTAEKVATNVEDHSTENSATEHQTETSTSNSTTSEENKPSEDQAALETEAEKKTNDQNKVAPAVQDQNKSEAAKDDQQEYNISITNIDDVTGETLYGTGTYKVKAGDKQKIYTGYVGYKLMNPEALEGYQFTSPGFGNAYLTAPDHDVNLTLHFAPLAPTVVEYVDTDGNLLTKFSDSSKASTSKSPFSDQDGINDSKFLARAIDIPGYELVSEPEIEKPITQVSSKDNVNAMVLKFVYKKIAEHAEDGLPQGGGITGTGEDYGISWSKLPGGVNIDLVKDNYGQNSYEETIKKMEDRYTKQGFSYIGVLNNHDDSDPTNRLELYISVHFLQHKNVTVNYVDQNGNKLADSVIISFNKDNPDQTNNGINPKQNWYPNGEWKSEQKSFDGYTLKTVKGATEGKFTTFAYNVTYVYTNEAAGKVTYIDDNTNQVLTTDDLTGTIDSTIDYSTADKIAGYEKQGYKLVSDNYSGATHIFNQDSTKNNFEVHLAHDILTSTVTKNGSQIVHYVFTDGTTAHDDSVQSTEFVQTIKTDAVTKQVISQEWNKENHTFDNVTSPTITGYHPDKKVVDGATVTVDNPISETTVIYAQNEHELRNQQELPASQLVKYVDEDGNELHPSASQSFTFTYTGDTYDKETGELISKGTWNVTSHGFTSEGVPVINGYYAISGFDYKDGKYTAGGFTAENTGTKEELNRTLTVVYRKLGKIVPVDSSGKPIPNVPTPSYTNDPTDPTKVTPNEPVPDIPGMTPQTPSVTPTDPGKDTPVPYTPTPDKPDIPTPQPTAPQPTNPTTPDTPAPTPNPQDVPSEPDETPDTPTPDDTVTSHATDDKTPDEPATVTPHATTNRDGDVTPHAAVDKKTPAADKTIATSEDKRATLPQTGEDDNEVLTAAGLALTNVIALALLAGADKKRRKKN</sequence>
<proteinExistence type="predicted"/>
<dbReference type="InterPro" id="IPR009459">
    <property type="entry name" value="MucBP_dom"/>
</dbReference>
<feature type="compositionally biased region" description="Pro residues" evidence="6">
    <location>
        <begin position="884"/>
        <end position="920"/>
    </location>
</feature>
<dbReference type="InterPro" id="IPR041495">
    <property type="entry name" value="Mub_B2"/>
</dbReference>
<keyword evidence="4" id="KW-0677">Repeat</keyword>
<dbReference type="Pfam" id="PF00746">
    <property type="entry name" value="Gram_pos_anchor"/>
    <property type="match status" value="1"/>
</dbReference>
<dbReference type="InterPro" id="IPR041558">
    <property type="entry name" value="MucBP_2"/>
</dbReference>
<gene>
    <name evidence="9" type="ORF">FC46_GL000306</name>
</gene>
<dbReference type="STRING" id="1423763.FC46_GL000306"/>
<evidence type="ECO:0000256" key="3">
    <source>
        <dbReference type="ARBA" id="ARBA00022729"/>
    </source>
</evidence>
<dbReference type="Pfam" id="PF04650">
    <property type="entry name" value="YSIRK_signal"/>
    <property type="match status" value="1"/>
</dbReference>
<evidence type="ECO:0000313" key="9">
    <source>
        <dbReference type="EMBL" id="KRL90205.1"/>
    </source>
</evidence>
<feature type="compositionally biased region" description="Basic and acidic residues" evidence="6">
    <location>
        <begin position="74"/>
        <end position="83"/>
    </location>
</feature>
<name>A0A0R1UA48_9LACO</name>
<feature type="transmembrane region" description="Helical" evidence="7">
    <location>
        <begin position="1004"/>
        <end position="1024"/>
    </location>
</feature>
<dbReference type="NCBIfam" id="TIGR01167">
    <property type="entry name" value="LPXTG_anchor"/>
    <property type="match status" value="1"/>
</dbReference>
<dbReference type="Gene3D" id="3.10.20.470">
    <property type="match status" value="1"/>
</dbReference>
<feature type="domain" description="Gram-positive cocci surface proteins LPxTG" evidence="8">
    <location>
        <begin position="994"/>
        <end position="1032"/>
    </location>
</feature>
<dbReference type="Pfam" id="PF17965">
    <property type="entry name" value="MucBP_2"/>
    <property type="match status" value="1"/>
</dbReference>
<dbReference type="InterPro" id="IPR019931">
    <property type="entry name" value="LPXTG_anchor"/>
</dbReference>
<accession>A0A0R1UA48</accession>
<dbReference type="RefSeq" id="WP_057798497.1">
    <property type="nucleotide sequence ID" value="NZ_AZFM01000013.1"/>
</dbReference>
<feature type="compositionally biased region" description="Polar residues" evidence="6">
    <location>
        <begin position="840"/>
        <end position="854"/>
    </location>
</feature>
<keyword evidence="5" id="KW-0572">Peptidoglycan-anchor</keyword>
<evidence type="ECO:0000256" key="6">
    <source>
        <dbReference type="SAM" id="MobiDB-lite"/>
    </source>
</evidence>
<feature type="compositionally biased region" description="Polar residues" evidence="6">
    <location>
        <begin position="64"/>
        <end position="73"/>
    </location>
</feature>
<keyword evidence="7" id="KW-1133">Transmembrane helix</keyword>
<dbReference type="InterPro" id="IPR005877">
    <property type="entry name" value="YSIRK_signal_dom"/>
</dbReference>
<dbReference type="PROSITE" id="PS50847">
    <property type="entry name" value="GRAM_POS_ANCHORING"/>
    <property type="match status" value="1"/>
</dbReference>
<dbReference type="PRINTS" id="PR01217">
    <property type="entry name" value="PRICHEXTENSN"/>
</dbReference>
<evidence type="ECO:0000259" key="8">
    <source>
        <dbReference type="PROSITE" id="PS50847"/>
    </source>
</evidence>
<feature type="compositionally biased region" description="Basic and acidic residues" evidence="6">
    <location>
        <begin position="961"/>
        <end position="979"/>
    </location>
</feature>
<feature type="compositionally biased region" description="Low complexity" evidence="6">
    <location>
        <begin position="143"/>
        <end position="152"/>
    </location>
</feature>
<keyword evidence="7" id="KW-0472">Membrane</keyword>
<evidence type="ECO:0000313" key="10">
    <source>
        <dbReference type="Proteomes" id="UP000051036"/>
    </source>
</evidence>
<organism evidence="9 10">
    <name type="scientific">Lactobacillus kalixensis DSM 16043</name>
    <dbReference type="NCBI Taxonomy" id="1423763"/>
    <lineage>
        <taxon>Bacteria</taxon>
        <taxon>Bacillati</taxon>
        <taxon>Bacillota</taxon>
        <taxon>Bacilli</taxon>
        <taxon>Lactobacillales</taxon>
        <taxon>Lactobacillaceae</taxon>
        <taxon>Lactobacillus</taxon>
    </lineage>
</organism>
<keyword evidence="2" id="KW-0964">Secreted</keyword>
<evidence type="ECO:0000256" key="4">
    <source>
        <dbReference type="ARBA" id="ARBA00022737"/>
    </source>
</evidence>
<feature type="compositionally biased region" description="Basic and acidic residues" evidence="6">
    <location>
        <begin position="186"/>
        <end position="195"/>
    </location>
</feature>